<feature type="compositionally biased region" description="Basic and acidic residues" evidence="1">
    <location>
        <begin position="50"/>
        <end position="71"/>
    </location>
</feature>
<feature type="region of interest" description="Disordered" evidence="1">
    <location>
        <begin position="49"/>
        <end position="71"/>
    </location>
</feature>
<proteinExistence type="predicted"/>
<protein>
    <submittedName>
        <fullName evidence="2">Uncharacterized protein</fullName>
    </submittedName>
</protein>
<dbReference type="EMBL" id="RCIW01000001">
    <property type="protein sequence ID" value="RLP12982.1"/>
    <property type="molecule type" value="Genomic_DNA"/>
</dbReference>
<accession>A0A8B3FUS7</accession>
<gene>
    <name evidence="2" type="ORF">D7U36_00695</name>
</gene>
<name>A0A8B3FUS7_9ACTN</name>
<reference evidence="2 3" key="1">
    <citation type="submission" date="2018-10" db="EMBL/GenBank/DDBJ databases">
        <title>Propionibacterium australiense Genome Sequencing and Assembly.</title>
        <authorList>
            <person name="Bernier A.-M."/>
            <person name="Bernard K."/>
        </authorList>
    </citation>
    <scope>NUCLEOTIDE SEQUENCE [LARGE SCALE GENOMIC DNA]</scope>
    <source>
        <strain evidence="2 3">NML98A078</strain>
    </source>
</reference>
<organism evidence="2 3">
    <name type="scientific">Propionibacterium australiense</name>
    <dbReference type="NCBI Taxonomy" id="119981"/>
    <lineage>
        <taxon>Bacteria</taxon>
        <taxon>Bacillati</taxon>
        <taxon>Actinomycetota</taxon>
        <taxon>Actinomycetes</taxon>
        <taxon>Propionibacteriales</taxon>
        <taxon>Propionibacteriaceae</taxon>
        <taxon>Propionibacterium</taxon>
    </lineage>
</organism>
<evidence type="ECO:0000313" key="2">
    <source>
        <dbReference type="EMBL" id="RLP12982.1"/>
    </source>
</evidence>
<dbReference type="Proteomes" id="UP000279336">
    <property type="component" value="Unassembled WGS sequence"/>
</dbReference>
<comment type="caution">
    <text evidence="2">The sequence shown here is derived from an EMBL/GenBank/DDBJ whole genome shotgun (WGS) entry which is preliminary data.</text>
</comment>
<sequence length="71" mass="7797">MLLIPCVRAAARMTDTRHVGSGTAQTALPAMTLDNSVIMRCVVPPLLAVEGHRTRSERRASEEEHDHQTGF</sequence>
<dbReference type="AlphaFoldDB" id="A0A8B3FUS7"/>
<evidence type="ECO:0000313" key="3">
    <source>
        <dbReference type="Proteomes" id="UP000279336"/>
    </source>
</evidence>
<evidence type="ECO:0000256" key="1">
    <source>
        <dbReference type="SAM" id="MobiDB-lite"/>
    </source>
</evidence>